<dbReference type="Proteomes" id="UP000095553">
    <property type="component" value="Unassembled WGS sequence"/>
</dbReference>
<feature type="transmembrane region" description="Helical" evidence="1">
    <location>
        <begin position="7"/>
        <end position="25"/>
    </location>
</feature>
<sequence>MKDKKKLIVLIVMLLMPVAGIWYFIKMSLKYMKGAEIGIFFPNNFFKQFGVWSIIWIILWIVIMFIERKYKVKKIKERKNSIKILQCIVMFVMAVISFWIYVSVLTGKFNHYMMLVFLVEIIDVFMVTLVIKIFRNLIDIYFDWKENKRCEGMD</sequence>
<feature type="transmembrane region" description="Helical" evidence="1">
    <location>
        <begin position="87"/>
        <end position="106"/>
    </location>
</feature>
<name>A0A173RNQ6_ANAHA</name>
<feature type="transmembrane region" description="Helical" evidence="1">
    <location>
        <begin position="45"/>
        <end position="66"/>
    </location>
</feature>
<protein>
    <submittedName>
        <fullName evidence="2">Uncharacterized protein</fullName>
    </submittedName>
</protein>
<proteinExistence type="predicted"/>
<dbReference type="AlphaFoldDB" id="A0A173RNQ6"/>
<keyword evidence="1" id="KW-0812">Transmembrane</keyword>
<reference evidence="2 3" key="1">
    <citation type="submission" date="2015-09" db="EMBL/GenBank/DDBJ databases">
        <authorList>
            <consortium name="Pathogen Informatics"/>
        </authorList>
    </citation>
    <scope>NUCLEOTIDE SEQUENCE [LARGE SCALE GENOMIC DNA]</scope>
    <source>
        <strain evidence="2 3">2789STDY5834959</strain>
    </source>
</reference>
<dbReference type="EMBL" id="CYXY01000003">
    <property type="protein sequence ID" value="CUM79407.1"/>
    <property type="molecule type" value="Genomic_DNA"/>
</dbReference>
<organism evidence="2 3">
    <name type="scientific">Anaerostipes hadrus</name>
    <dbReference type="NCBI Taxonomy" id="649756"/>
    <lineage>
        <taxon>Bacteria</taxon>
        <taxon>Bacillati</taxon>
        <taxon>Bacillota</taxon>
        <taxon>Clostridia</taxon>
        <taxon>Lachnospirales</taxon>
        <taxon>Lachnospiraceae</taxon>
        <taxon>Anaerostipes</taxon>
    </lineage>
</organism>
<gene>
    <name evidence="2" type="ORF">ERS852571_00609</name>
</gene>
<keyword evidence="1" id="KW-1133">Transmembrane helix</keyword>
<evidence type="ECO:0000313" key="3">
    <source>
        <dbReference type="Proteomes" id="UP000095553"/>
    </source>
</evidence>
<accession>A0A173RNQ6</accession>
<keyword evidence="1" id="KW-0472">Membrane</keyword>
<dbReference type="RefSeq" id="WP_055072366.1">
    <property type="nucleotide sequence ID" value="NZ_BAABXM010000001.1"/>
</dbReference>
<evidence type="ECO:0000313" key="2">
    <source>
        <dbReference type="EMBL" id="CUM79407.1"/>
    </source>
</evidence>
<feature type="transmembrane region" description="Helical" evidence="1">
    <location>
        <begin position="112"/>
        <end position="134"/>
    </location>
</feature>
<evidence type="ECO:0000256" key="1">
    <source>
        <dbReference type="SAM" id="Phobius"/>
    </source>
</evidence>